<comment type="caution">
    <text evidence="11">The sequence shown here is derived from an EMBL/GenBank/DDBJ whole genome shotgun (WGS) entry which is preliminary data.</text>
</comment>
<protein>
    <recommendedName>
        <fullName evidence="9">Multidrug-efflux transporter</fullName>
    </recommendedName>
</protein>
<feature type="transmembrane region" description="Helical" evidence="10">
    <location>
        <begin position="268"/>
        <end position="288"/>
    </location>
</feature>
<dbReference type="NCBIfam" id="TIGR00797">
    <property type="entry name" value="matE"/>
    <property type="match status" value="1"/>
</dbReference>
<dbReference type="Proteomes" id="UP001524547">
    <property type="component" value="Unassembled WGS sequence"/>
</dbReference>
<evidence type="ECO:0000313" key="12">
    <source>
        <dbReference type="Proteomes" id="UP001524547"/>
    </source>
</evidence>
<dbReference type="PANTHER" id="PTHR43298:SF2">
    <property type="entry name" value="FMN_FAD EXPORTER YEEO-RELATED"/>
    <property type="match status" value="1"/>
</dbReference>
<dbReference type="RefSeq" id="WP_422921264.1">
    <property type="nucleotide sequence ID" value="NZ_JAMZEJ010000013.1"/>
</dbReference>
<feature type="transmembrane region" description="Helical" evidence="10">
    <location>
        <begin position="128"/>
        <end position="146"/>
    </location>
</feature>
<sequence length="455" mass="47021">MMMRNECDALVRLAVPLIVAALAQMAMGLTDSILLGRLGSAALAAGGLAVNLFFTLVVIAQSVLSSASVLVAQARGAGRPEDSSAIYGTGLLLGALFSVPLMVLFAFAEPLMRLAGEPAALAHDVGRYLRILLWATPAFIGGTGLLRSLLPAVEGGTLLLRVTPPLAVLNGLVNYGLIFGRFGLPRMGFEGSATATLLTLWLGALLLFVLAQRGRRTRPFLSPLRIDRRLIAPLLRLGVPIGLTAAAEMLLFLVAGLAAGLLGTASLAAHQVVLSIATTTFMVPMSLGQAANVRTGMATGARDPSWQRRAGFAAIGIAAATMTGIGILLLLLPRTAVGIYLDLSAPDNAATVSVALKLLAIAACFQLVDGIQATAMGALRGLGDTTRPMLIATGGYWLVGAPLGVLLAFAAGMGARGLWLGLAAGLAVVALLTTLRFRRLTMPARTARILQPVQG</sequence>
<accession>A0ABT1W1L8</accession>
<feature type="transmembrane region" description="Helical" evidence="10">
    <location>
        <begin position="234"/>
        <end position="262"/>
    </location>
</feature>
<dbReference type="InterPro" id="IPR048279">
    <property type="entry name" value="MdtK-like"/>
</dbReference>
<comment type="subcellular location">
    <subcellularLocation>
        <location evidence="1">Cell inner membrane</location>
        <topology evidence="1">Multi-pass membrane protein</topology>
    </subcellularLocation>
</comment>
<evidence type="ECO:0000256" key="2">
    <source>
        <dbReference type="ARBA" id="ARBA00022448"/>
    </source>
</evidence>
<dbReference type="InterPro" id="IPR050222">
    <property type="entry name" value="MATE_MdtK"/>
</dbReference>
<feature type="transmembrane region" description="Helical" evidence="10">
    <location>
        <begin position="389"/>
        <end position="411"/>
    </location>
</feature>
<keyword evidence="12" id="KW-1185">Reference proteome</keyword>
<evidence type="ECO:0000256" key="10">
    <source>
        <dbReference type="SAM" id="Phobius"/>
    </source>
</evidence>
<feature type="transmembrane region" description="Helical" evidence="10">
    <location>
        <begin position="158"/>
        <end position="179"/>
    </location>
</feature>
<feature type="transmembrane region" description="Helical" evidence="10">
    <location>
        <begin position="52"/>
        <end position="72"/>
    </location>
</feature>
<keyword evidence="4" id="KW-1003">Cell membrane</keyword>
<evidence type="ECO:0000256" key="6">
    <source>
        <dbReference type="ARBA" id="ARBA00022989"/>
    </source>
</evidence>
<organism evidence="11 12">
    <name type="scientific">Rhizosaccharibacter radicis</name>
    <dbReference type="NCBI Taxonomy" id="2782605"/>
    <lineage>
        <taxon>Bacteria</taxon>
        <taxon>Pseudomonadati</taxon>
        <taxon>Pseudomonadota</taxon>
        <taxon>Alphaproteobacteria</taxon>
        <taxon>Acetobacterales</taxon>
        <taxon>Acetobacteraceae</taxon>
        <taxon>Rhizosaccharibacter</taxon>
    </lineage>
</organism>
<keyword evidence="8 10" id="KW-0472">Membrane</keyword>
<evidence type="ECO:0000256" key="7">
    <source>
        <dbReference type="ARBA" id="ARBA00023065"/>
    </source>
</evidence>
<gene>
    <name evidence="11" type="ORF">NFI88_16890</name>
</gene>
<dbReference type="Pfam" id="PF01554">
    <property type="entry name" value="MatE"/>
    <property type="match status" value="2"/>
</dbReference>
<evidence type="ECO:0000256" key="8">
    <source>
        <dbReference type="ARBA" id="ARBA00023136"/>
    </source>
</evidence>
<dbReference type="InterPro" id="IPR002528">
    <property type="entry name" value="MATE_fam"/>
</dbReference>
<reference evidence="11 12" key="1">
    <citation type="submission" date="2022-06" db="EMBL/GenBank/DDBJ databases">
        <title>Rhizosaccharibacter gen. nov. sp. nov. KSS12, endophytic bacteria isolated from sugarcane.</title>
        <authorList>
            <person name="Pitiwittayakul N."/>
        </authorList>
    </citation>
    <scope>NUCLEOTIDE SEQUENCE [LARGE SCALE GENOMIC DNA]</scope>
    <source>
        <strain evidence="11 12">KSS12</strain>
    </source>
</reference>
<feature type="transmembrane region" description="Helical" evidence="10">
    <location>
        <begin position="350"/>
        <end position="368"/>
    </location>
</feature>
<dbReference type="CDD" id="cd13131">
    <property type="entry name" value="MATE_NorM_like"/>
    <property type="match status" value="1"/>
</dbReference>
<dbReference type="PANTHER" id="PTHR43298">
    <property type="entry name" value="MULTIDRUG RESISTANCE PROTEIN NORM-RELATED"/>
    <property type="match status" value="1"/>
</dbReference>
<name>A0ABT1W1L8_9PROT</name>
<evidence type="ECO:0000256" key="4">
    <source>
        <dbReference type="ARBA" id="ARBA00022475"/>
    </source>
</evidence>
<keyword evidence="3" id="KW-0050">Antiport</keyword>
<keyword evidence="5 10" id="KW-0812">Transmembrane</keyword>
<evidence type="ECO:0000256" key="5">
    <source>
        <dbReference type="ARBA" id="ARBA00022692"/>
    </source>
</evidence>
<proteinExistence type="predicted"/>
<dbReference type="EMBL" id="JAMZEJ010000013">
    <property type="protein sequence ID" value="MCQ8242500.1"/>
    <property type="molecule type" value="Genomic_DNA"/>
</dbReference>
<keyword evidence="2" id="KW-0813">Transport</keyword>
<dbReference type="PIRSF" id="PIRSF006603">
    <property type="entry name" value="DinF"/>
    <property type="match status" value="1"/>
</dbReference>
<feature type="transmembrane region" description="Helical" evidence="10">
    <location>
        <begin position="417"/>
        <end position="435"/>
    </location>
</feature>
<feature type="transmembrane region" description="Helical" evidence="10">
    <location>
        <begin position="309"/>
        <end position="330"/>
    </location>
</feature>
<evidence type="ECO:0000256" key="3">
    <source>
        <dbReference type="ARBA" id="ARBA00022449"/>
    </source>
</evidence>
<feature type="transmembrane region" description="Helical" evidence="10">
    <location>
        <begin position="84"/>
        <end position="108"/>
    </location>
</feature>
<evidence type="ECO:0000256" key="1">
    <source>
        <dbReference type="ARBA" id="ARBA00004429"/>
    </source>
</evidence>
<evidence type="ECO:0000256" key="9">
    <source>
        <dbReference type="ARBA" id="ARBA00031636"/>
    </source>
</evidence>
<keyword evidence="6 10" id="KW-1133">Transmembrane helix</keyword>
<evidence type="ECO:0000313" key="11">
    <source>
        <dbReference type="EMBL" id="MCQ8242500.1"/>
    </source>
</evidence>
<keyword evidence="7" id="KW-0406">Ion transport</keyword>
<feature type="transmembrane region" description="Helical" evidence="10">
    <location>
        <begin position="191"/>
        <end position="211"/>
    </location>
</feature>